<evidence type="ECO:0008006" key="3">
    <source>
        <dbReference type="Google" id="ProtNLM"/>
    </source>
</evidence>
<evidence type="ECO:0000313" key="2">
    <source>
        <dbReference type="Proteomes" id="UP000184069"/>
    </source>
</evidence>
<dbReference type="STRING" id="1423959.SAMN05444407_112108"/>
<reference evidence="1 2" key="1">
    <citation type="submission" date="2016-11" db="EMBL/GenBank/DDBJ databases">
        <authorList>
            <person name="Jaros S."/>
            <person name="Januszkiewicz K."/>
            <person name="Wedrychowicz H."/>
        </authorList>
    </citation>
    <scope>NUCLEOTIDE SEQUENCE [LARGE SCALE GENOMIC DNA]</scope>
    <source>
        <strain evidence="1 2">DSM 27621</strain>
    </source>
</reference>
<proteinExistence type="predicted"/>
<dbReference type="EMBL" id="FRBM01000012">
    <property type="protein sequence ID" value="SHM30520.1"/>
    <property type="molecule type" value="Genomic_DNA"/>
</dbReference>
<gene>
    <name evidence="1" type="ORF">SAMN05444407_112108</name>
</gene>
<sequence>MSKYPDTVGDIAFDEKLDEAGFKKCGARKERHFSFQYYHGPKMFGYKGEKIAIEEKLKKENIYSEKKVNGYITVRFLVNCEGKTGLFRSKHMDSDLKDAVLNEELENKLLNFTKSLNGWMPKEIEGLKVDYYQYLTYKIEDGKVSEVLP</sequence>
<name>A0A1M7HQ17_9FLAO</name>
<dbReference type="RefSeq" id="WP_083188755.1">
    <property type="nucleotide sequence ID" value="NZ_FRBM01000012.1"/>
</dbReference>
<dbReference type="AlphaFoldDB" id="A0A1M7HQ17"/>
<evidence type="ECO:0000313" key="1">
    <source>
        <dbReference type="EMBL" id="SHM30520.1"/>
    </source>
</evidence>
<accession>A0A1M7HQ17</accession>
<dbReference type="OrthoDB" id="883593at2"/>
<protein>
    <recommendedName>
        <fullName evidence="3">TonB C-terminal domain-containing protein</fullName>
    </recommendedName>
</protein>
<organism evidence="1 2">
    <name type="scientific">Chryseobacterium contaminans</name>
    <dbReference type="NCBI Taxonomy" id="1423959"/>
    <lineage>
        <taxon>Bacteria</taxon>
        <taxon>Pseudomonadati</taxon>
        <taxon>Bacteroidota</taxon>
        <taxon>Flavobacteriia</taxon>
        <taxon>Flavobacteriales</taxon>
        <taxon>Weeksellaceae</taxon>
        <taxon>Chryseobacterium group</taxon>
        <taxon>Chryseobacterium</taxon>
    </lineage>
</organism>
<dbReference type="Proteomes" id="UP000184069">
    <property type="component" value="Unassembled WGS sequence"/>
</dbReference>